<dbReference type="EMBL" id="CAQQ02069263">
    <property type="status" value="NOT_ANNOTATED_CDS"/>
    <property type="molecule type" value="Genomic_DNA"/>
</dbReference>
<sequence length="77" mass="8844">MKLMQKGYDEIQALEVELKILEETSAPPSRPPRDGYIIYCYGDCNKKFEDALIAQKQTGDGDDLMKAIWLDIYKEAK</sequence>
<protein>
    <submittedName>
        <fullName evidence="1">Uncharacterized protein</fullName>
    </submittedName>
</protein>
<reference evidence="2" key="1">
    <citation type="submission" date="2013-02" db="EMBL/GenBank/DDBJ databases">
        <authorList>
            <person name="Hughes D."/>
        </authorList>
    </citation>
    <scope>NUCLEOTIDE SEQUENCE</scope>
    <source>
        <strain>Durham</strain>
        <strain evidence="2">NC isolate 2 -- Noor lab</strain>
    </source>
</reference>
<reference evidence="1" key="2">
    <citation type="submission" date="2015-06" db="UniProtKB">
        <authorList>
            <consortium name="EnsemblMetazoa"/>
        </authorList>
    </citation>
    <scope>IDENTIFICATION</scope>
</reference>
<dbReference type="EnsemblMetazoa" id="MESCA000023-RA">
    <property type="protein sequence ID" value="MESCA000023-PA"/>
    <property type="gene ID" value="MESCA000023"/>
</dbReference>
<proteinExistence type="predicted"/>
<dbReference type="AlphaFoldDB" id="T1G9Y1"/>
<dbReference type="PANTHER" id="PTHR47705">
    <property type="entry name" value="AGAP000321-PA"/>
    <property type="match status" value="1"/>
</dbReference>
<dbReference type="Proteomes" id="UP000015102">
    <property type="component" value="Unassembled WGS sequence"/>
</dbReference>
<evidence type="ECO:0000313" key="2">
    <source>
        <dbReference type="Proteomes" id="UP000015102"/>
    </source>
</evidence>
<dbReference type="HOGENOM" id="CLU_2640947_0_0_1"/>
<name>T1G9Y1_MEGSC</name>
<dbReference type="PANTHER" id="PTHR47705:SF1">
    <property type="entry name" value="PNP_UDP_1 DOMAIN-CONTAINING PROTEIN"/>
    <property type="match status" value="1"/>
</dbReference>
<evidence type="ECO:0000313" key="1">
    <source>
        <dbReference type="EnsemblMetazoa" id="MESCA000023-PA"/>
    </source>
</evidence>
<accession>T1G9Y1</accession>
<organism evidence="1 2">
    <name type="scientific">Megaselia scalaris</name>
    <name type="common">Humpbacked fly</name>
    <name type="synonym">Phora scalaris</name>
    <dbReference type="NCBI Taxonomy" id="36166"/>
    <lineage>
        <taxon>Eukaryota</taxon>
        <taxon>Metazoa</taxon>
        <taxon>Ecdysozoa</taxon>
        <taxon>Arthropoda</taxon>
        <taxon>Hexapoda</taxon>
        <taxon>Insecta</taxon>
        <taxon>Pterygota</taxon>
        <taxon>Neoptera</taxon>
        <taxon>Endopterygota</taxon>
        <taxon>Diptera</taxon>
        <taxon>Brachycera</taxon>
        <taxon>Muscomorpha</taxon>
        <taxon>Platypezoidea</taxon>
        <taxon>Phoridae</taxon>
        <taxon>Megaseliini</taxon>
        <taxon>Megaselia</taxon>
    </lineage>
</organism>
<dbReference type="STRING" id="36166.T1G9Y1"/>
<keyword evidence="2" id="KW-1185">Reference proteome</keyword>